<evidence type="ECO:0000259" key="9">
    <source>
        <dbReference type="PROSITE" id="PS51767"/>
    </source>
</evidence>
<keyword evidence="4" id="KW-0378">Hydrolase</keyword>
<name>A0A699JFQ7_TANCI</name>
<keyword evidence="7" id="KW-0325">Glycoprotein</keyword>
<dbReference type="GO" id="GO:0006508">
    <property type="term" value="P:proteolysis"/>
    <property type="evidence" value="ECO:0007669"/>
    <property type="project" value="UniProtKB-KW"/>
</dbReference>
<comment type="caution">
    <text evidence="10">The sequence shown here is derived from an EMBL/GenBank/DDBJ whole genome shotgun (WGS) entry which is preliminary data.</text>
</comment>
<dbReference type="InterPro" id="IPR001461">
    <property type="entry name" value="Aspartic_peptidase_A1"/>
</dbReference>
<keyword evidence="3" id="KW-0064">Aspartyl protease</keyword>
<dbReference type="Pfam" id="PF00026">
    <property type="entry name" value="Asp"/>
    <property type="match status" value="1"/>
</dbReference>
<dbReference type="InterPro" id="IPR021109">
    <property type="entry name" value="Peptidase_aspartic_dom_sf"/>
</dbReference>
<dbReference type="PROSITE" id="PS51767">
    <property type="entry name" value="PEPTIDASE_A1"/>
    <property type="match status" value="1"/>
</dbReference>
<feature type="disulfide bond" evidence="8">
    <location>
        <begin position="116"/>
        <end position="153"/>
    </location>
</feature>
<dbReference type="PRINTS" id="PR00792">
    <property type="entry name" value="PEPSIN"/>
</dbReference>
<evidence type="ECO:0000256" key="1">
    <source>
        <dbReference type="ARBA" id="ARBA00007447"/>
    </source>
</evidence>
<dbReference type="FunFam" id="2.40.70.10:FF:000002">
    <property type="entry name" value="Vacuolar aspartic proteinase"/>
    <property type="match status" value="1"/>
</dbReference>
<protein>
    <submittedName>
        <fullName evidence="10">Aspartic peptidase A1 family, aspartic peptidase domain protein</fullName>
    </submittedName>
</protein>
<feature type="domain" description="Peptidase A1" evidence="9">
    <location>
        <begin position="1"/>
        <end position="193"/>
    </location>
</feature>
<dbReference type="EMBL" id="BKCJ010408606">
    <property type="protein sequence ID" value="GFA34769.1"/>
    <property type="molecule type" value="Genomic_DNA"/>
</dbReference>
<sequence>MRQQGRIWDPFFSFWLSPDAHEEKGGEIIFGGVNPNHYAGHHTFVPITKKGLWQINVSDVLMNGKSTGLGDNKGFSAIVASGVSFIQGPLSRTIDINKPPKSPVNADDPYARKYNCSNVESMPNVSFTIGGKDFALSPHQYLVKFGSGDHAYCISPFVPFIDFSTPPRWILGDVFMRSYHTIFDFGKKRVGFAKAK</sequence>
<dbReference type="GO" id="GO:0004190">
    <property type="term" value="F:aspartic-type endopeptidase activity"/>
    <property type="evidence" value="ECO:0007669"/>
    <property type="project" value="UniProtKB-KW"/>
</dbReference>
<accession>A0A699JFQ7</accession>
<evidence type="ECO:0000256" key="8">
    <source>
        <dbReference type="PIRSR" id="PIRSR601461-2"/>
    </source>
</evidence>
<dbReference type="PANTHER" id="PTHR47966:SF76">
    <property type="entry name" value="ASPARTIC PROTEINASE A1"/>
    <property type="match status" value="1"/>
</dbReference>
<comment type="similarity">
    <text evidence="1">Belongs to the peptidase A1 family.</text>
</comment>
<evidence type="ECO:0000313" key="10">
    <source>
        <dbReference type="EMBL" id="GFA34769.1"/>
    </source>
</evidence>
<dbReference type="PANTHER" id="PTHR47966">
    <property type="entry name" value="BETA-SITE APP-CLEAVING ENZYME, ISOFORM A-RELATED"/>
    <property type="match status" value="1"/>
</dbReference>
<dbReference type="InterPro" id="IPR033121">
    <property type="entry name" value="PEPTIDASE_A1"/>
</dbReference>
<keyword evidence="6 8" id="KW-1015">Disulfide bond</keyword>
<dbReference type="AlphaFoldDB" id="A0A699JFQ7"/>
<dbReference type="SUPFAM" id="SSF50630">
    <property type="entry name" value="Acid proteases"/>
    <property type="match status" value="1"/>
</dbReference>
<organism evidence="10">
    <name type="scientific">Tanacetum cinerariifolium</name>
    <name type="common">Dalmatian daisy</name>
    <name type="synonym">Chrysanthemum cinerariifolium</name>
    <dbReference type="NCBI Taxonomy" id="118510"/>
    <lineage>
        <taxon>Eukaryota</taxon>
        <taxon>Viridiplantae</taxon>
        <taxon>Streptophyta</taxon>
        <taxon>Embryophyta</taxon>
        <taxon>Tracheophyta</taxon>
        <taxon>Spermatophyta</taxon>
        <taxon>Magnoliopsida</taxon>
        <taxon>eudicotyledons</taxon>
        <taxon>Gunneridae</taxon>
        <taxon>Pentapetalae</taxon>
        <taxon>asterids</taxon>
        <taxon>campanulids</taxon>
        <taxon>Asterales</taxon>
        <taxon>Asteraceae</taxon>
        <taxon>Asteroideae</taxon>
        <taxon>Anthemideae</taxon>
        <taxon>Anthemidinae</taxon>
        <taxon>Tanacetum</taxon>
    </lineage>
</organism>
<reference evidence="10" key="1">
    <citation type="journal article" date="2019" name="Sci. Rep.">
        <title>Draft genome of Tanacetum cinerariifolium, the natural source of mosquito coil.</title>
        <authorList>
            <person name="Yamashiro T."/>
            <person name="Shiraishi A."/>
            <person name="Satake H."/>
            <person name="Nakayama K."/>
        </authorList>
    </citation>
    <scope>NUCLEOTIDE SEQUENCE</scope>
</reference>
<dbReference type="Gene3D" id="2.40.70.10">
    <property type="entry name" value="Acid Proteases"/>
    <property type="match status" value="2"/>
</dbReference>
<evidence type="ECO:0000256" key="2">
    <source>
        <dbReference type="ARBA" id="ARBA00022670"/>
    </source>
</evidence>
<evidence type="ECO:0000256" key="6">
    <source>
        <dbReference type="ARBA" id="ARBA00023157"/>
    </source>
</evidence>
<evidence type="ECO:0000256" key="4">
    <source>
        <dbReference type="ARBA" id="ARBA00022801"/>
    </source>
</evidence>
<keyword evidence="5" id="KW-0865">Zymogen</keyword>
<gene>
    <name evidence="10" type="ORF">Tci_606741</name>
</gene>
<evidence type="ECO:0000256" key="3">
    <source>
        <dbReference type="ARBA" id="ARBA00022750"/>
    </source>
</evidence>
<evidence type="ECO:0000256" key="7">
    <source>
        <dbReference type="ARBA" id="ARBA00023180"/>
    </source>
</evidence>
<evidence type="ECO:0000256" key="5">
    <source>
        <dbReference type="ARBA" id="ARBA00023145"/>
    </source>
</evidence>
<proteinExistence type="inferred from homology"/>
<keyword evidence="2" id="KW-0645">Protease</keyword>